<sequence length="61" mass="6794">MHTAPRESLYATRKSARTPTPHANSRRCTAGLPSVGWVSDGFRHETHVIRHAEAAERVVDD</sequence>
<evidence type="ECO:0000256" key="1">
    <source>
        <dbReference type="SAM" id="MobiDB-lite"/>
    </source>
</evidence>
<dbReference type="EMBL" id="CP003929">
    <property type="protein sequence ID" value="AGB38786.1"/>
    <property type="molecule type" value="Genomic_DNA"/>
</dbReference>
<dbReference type="GeneID" id="43302181"/>
<protein>
    <submittedName>
        <fullName evidence="2">Uncharacterized protein</fullName>
    </submittedName>
</protein>
<keyword evidence="3" id="KW-1185">Reference proteome</keyword>
<accession>L0K1D5</accession>
<feature type="region of interest" description="Disordered" evidence="1">
    <location>
        <begin position="1"/>
        <end position="28"/>
    </location>
</feature>
<evidence type="ECO:0000313" key="3">
    <source>
        <dbReference type="Proteomes" id="UP000010878"/>
    </source>
</evidence>
<evidence type="ECO:0000313" key="2">
    <source>
        <dbReference type="EMBL" id="AGB38786.1"/>
    </source>
</evidence>
<dbReference type="Proteomes" id="UP000010878">
    <property type="component" value="Chromosome"/>
</dbReference>
<reference evidence="2 3" key="1">
    <citation type="submission" date="2012-11" db="EMBL/GenBank/DDBJ databases">
        <title>FINISHED of Natronococcus occultus SP4, DSM 3396.</title>
        <authorList>
            <consortium name="DOE Joint Genome Institute"/>
            <person name="Eisen J."/>
            <person name="Huntemann M."/>
            <person name="Wei C.-L."/>
            <person name="Han J."/>
            <person name="Detter J.C."/>
            <person name="Han C."/>
            <person name="Tapia R."/>
            <person name="Chen A."/>
            <person name="Kyrpides N."/>
            <person name="Mavromatis K."/>
            <person name="Markowitz V."/>
            <person name="Szeto E."/>
            <person name="Ivanova N."/>
            <person name="Mikhailova N."/>
            <person name="Ovchinnikova G."/>
            <person name="Pagani I."/>
            <person name="Pati A."/>
            <person name="Goodwin L."/>
            <person name="Nordberg H.P."/>
            <person name="Cantor M.N."/>
            <person name="Hua S.X."/>
            <person name="Woyke T."/>
            <person name="Eisen J."/>
            <person name="Klenk H.-P."/>
            <person name="Klenk H.-P."/>
        </authorList>
    </citation>
    <scope>NUCLEOTIDE SEQUENCE [LARGE SCALE GENOMIC DNA]</scope>
    <source>
        <strain evidence="2 3">SP4</strain>
    </source>
</reference>
<proteinExistence type="predicted"/>
<feature type="compositionally biased region" description="Polar residues" evidence="1">
    <location>
        <begin position="17"/>
        <end position="27"/>
    </location>
</feature>
<name>L0K1D5_9EURY</name>
<dbReference type="KEGG" id="nou:Natoc_3041"/>
<dbReference type="AlphaFoldDB" id="L0K1D5"/>
<organism evidence="2 3">
    <name type="scientific">Natronococcus occultus SP4</name>
    <dbReference type="NCBI Taxonomy" id="694430"/>
    <lineage>
        <taxon>Archaea</taxon>
        <taxon>Methanobacteriati</taxon>
        <taxon>Methanobacteriota</taxon>
        <taxon>Stenosarchaea group</taxon>
        <taxon>Halobacteria</taxon>
        <taxon>Halobacteriales</taxon>
        <taxon>Natrialbaceae</taxon>
        <taxon>Natronococcus</taxon>
    </lineage>
</organism>
<dbReference type="RefSeq" id="WP_015322225.1">
    <property type="nucleotide sequence ID" value="NC_019974.1"/>
</dbReference>
<dbReference type="HOGENOM" id="CLU_2911614_0_0_2"/>
<gene>
    <name evidence="2" type="ORF">Natoc_3041</name>
</gene>